<dbReference type="EMBL" id="JN885990">
    <property type="protein sequence ID" value="AEX61295.1"/>
    <property type="molecule type" value="Genomic_DNA"/>
</dbReference>
<organism evidence="1">
    <name type="scientific">Megavirus courdo7</name>
    <dbReference type="NCBI Taxonomy" id="1128135"/>
    <lineage>
        <taxon>Viruses</taxon>
        <taxon>Varidnaviria</taxon>
        <taxon>Bamfordvirae</taxon>
        <taxon>Nucleocytoviricota</taxon>
        <taxon>Megaviricetes</taxon>
        <taxon>Imitervirales</taxon>
        <taxon>Mimiviridae</taxon>
        <taxon>Megamimivirinae</taxon>
        <taxon>Megavirus</taxon>
    </lineage>
</organism>
<proteinExistence type="predicted"/>
<gene>
    <name evidence="1" type="ORF">c7_L229</name>
</gene>
<evidence type="ECO:0000313" key="1">
    <source>
        <dbReference type="EMBL" id="AEX61295.1"/>
    </source>
</evidence>
<name>H2EA72_9VIRU</name>
<sequence>MIIYLNDNIYNEIKIYAKIDIIGNK</sequence>
<accession>H2EA72</accession>
<reference evidence="1" key="1">
    <citation type="submission" date="2011-10" db="EMBL/GenBank/DDBJ databases">
        <title>Provirophages and transpovirons: unique mobilome of giant viruses.</title>
        <authorList>
            <person name="Desnues C."/>
            <person name="LaScola B."/>
            <person name="Yutin N."/>
            <person name="Fournous G."/>
            <person name="Koonin E."/>
            <person name="Raoult D."/>
        </authorList>
    </citation>
    <scope>NUCLEOTIDE SEQUENCE</scope>
    <source>
        <strain evidence="1">Mv13-c7</strain>
    </source>
</reference>
<protein>
    <submittedName>
        <fullName evidence="1">Uncharacterized protein</fullName>
    </submittedName>
</protein>